<evidence type="ECO:0000256" key="6">
    <source>
        <dbReference type="ARBA" id="ARBA00023163"/>
    </source>
</evidence>
<keyword evidence="3" id="KW-0862">Zinc</keyword>
<dbReference type="Proteomes" id="UP000279236">
    <property type="component" value="Unassembled WGS sequence"/>
</dbReference>
<dbReference type="PANTHER" id="PTHR31313">
    <property type="entry name" value="TY1 ENHANCER ACTIVATOR"/>
    <property type="match status" value="1"/>
</dbReference>
<dbReference type="GO" id="GO:0003677">
    <property type="term" value="F:DNA binding"/>
    <property type="evidence" value="ECO:0007669"/>
    <property type="project" value="UniProtKB-KW"/>
</dbReference>
<feature type="region of interest" description="Disordered" evidence="8">
    <location>
        <begin position="69"/>
        <end position="161"/>
    </location>
</feature>
<gene>
    <name evidence="10" type="ORF">EHS24_002046</name>
</gene>
<dbReference type="GO" id="GO:0005634">
    <property type="term" value="C:nucleus"/>
    <property type="evidence" value="ECO:0007669"/>
    <property type="project" value="UniProtKB-SubCell"/>
</dbReference>
<dbReference type="EMBL" id="RSCE01000012">
    <property type="protein sequence ID" value="RSH78327.1"/>
    <property type="molecule type" value="Genomic_DNA"/>
</dbReference>
<dbReference type="CDD" id="cd12148">
    <property type="entry name" value="fungal_TF_MHR"/>
    <property type="match status" value="1"/>
</dbReference>
<evidence type="ECO:0000256" key="8">
    <source>
        <dbReference type="SAM" id="MobiDB-lite"/>
    </source>
</evidence>
<protein>
    <recommendedName>
        <fullName evidence="9">Zn(2)-C6 fungal-type domain-containing protein</fullName>
    </recommendedName>
</protein>
<dbReference type="InterPro" id="IPR036864">
    <property type="entry name" value="Zn2-C6_fun-type_DNA-bd_sf"/>
</dbReference>
<dbReference type="InterPro" id="IPR001138">
    <property type="entry name" value="Zn2Cys6_DnaBD"/>
</dbReference>
<keyword evidence="11" id="KW-1185">Reference proteome</keyword>
<evidence type="ECO:0000256" key="5">
    <source>
        <dbReference type="ARBA" id="ARBA00023125"/>
    </source>
</evidence>
<feature type="compositionally biased region" description="Low complexity" evidence="8">
    <location>
        <begin position="759"/>
        <end position="771"/>
    </location>
</feature>
<dbReference type="AlphaFoldDB" id="A0A427XHW1"/>
<dbReference type="GeneID" id="39586589"/>
<keyword evidence="7" id="KW-0539">Nucleus</keyword>
<evidence type="ECO:0000313" key="11">
    <source>
        <dbReference type="Proteomes" id="UP000279236"/>
    </source>
</evidence>
<feature type="compositionally biased region" description="Polar residues" evidence="8">
    <location>
        <begin position="99"/>
        <end position="115"/>
    </location>
</feature>
<dbReference type="SUPFAM" id="SSF57701">
    <property type="entry name" value="Zn2/Cys6 DNA-binding domain"/>
    <property type="match status" value="1"/>
</dbReference>
<evidence type="ECO:0000256" key="3">
    <source>
        <dbReference type="ARBA" id="ARBA00022833"/>
    </source>
</evidence>
<reference evidence="10 11" key="1">
    <citation type="submission" date="2018-11" db="EMBL/GenBank/DDBJ databases">
        <title>Genome sequence of Apiotrichum porosum DSM 27194.</title>
        <authorList>
            <person name="Aliyu H."/>
            <person name="Gorte O."/>
            <person name="Ochsenreither K."/>
        </authorList>
    </citation>
    <scope>NUCLEOTIDE SEQUENCE [LARGE SCALE GENOMIC DNA]</scope>
    <source>
        <strain evidence="10 11">DSM 27194</strain>
    </source>
</reference>
<feature type="domain" description="Zn(2)-C6 fungal-type" evidence="9">
    <location>
        <begin position="165"/>
        <end position="219"/>
    </location>
</feature>
<dbReference type="GO" id="GO:0000981">
    <property type="term" value="F:DNA-binding transcription factor activity, RNA polymerase II-specific"/>
    <property type="evidence" value="ECO:0007669"/>
    <property type="project" value="InterPro"/>
</dbReference>
<dbReference type="InterPro" id="IPR051615">
    <property type="entry name" value="Transcr_Regulatory_Elem"/>
</dbReference>
<proteinExistence type="predicted"/>
<feature type="compositionally biased region" description="Basic and acidic residues" evidence="8">
    <location>
        <begin position="363"/>
        <end position="375"/>
    </location>
</feature>
<dbReference type="STRING" id="105984.A0A427XHW1"/>
<feature type="region of interest" description="Disordered" evidence="8">
    <location>
        <begin position="13"/>
        <end position="37"/>
    </location>
</feature>
<feature type="region of interest" description="Disordered" evidence="8">
    <location>
        <begin position="250"/>
        <end position="270"/>
    </location>
</feature>
<comment type="caution">
    <text evidence="10">The sequence shown here is derived from an EMBL/GenBank/DDBJ whole genome shotgun (WGS) entry which is preliminary data.</text>
</comment>
<keyword evidence="2" id="KW-0479">Metal-binding</keyword>
<name>A0A427XHW1_9TREE</name>
<keyword evidence="6" id="KW-0804">Transcription</keyword>
<accession>A0A427XHW1</accession>
<sequence>MQSDYPMPPVYQSHPHHFVYDNGSGPHGPGSAVDPSPPHHYTPQLMPIEQRRPQLNVNMPMEPVAPTITFGYPQPPQQSDQVHHSYYSSGSFDGGAGPSSVSQESGTFGSFQTTPIEGPHAYLHPQPQEWPAPGQQASSSNKRPNKRVSGSAASPGKATRAQYTACGACRHRRVKCDLRARQEDAEREARLEEAKGGGPVRRRQPSCSNCVERGTNCVDEYAPMKAAKQLRRGKRISEIEQLYGKSATDAALASQAEDSDTATSPTTRTAERLPELTREFFDSPFFRRFHVQRPIVDPLEFVTRYLSKPIPCATAMGHAGSVLCHCLYAWAVSYGLDERGMYDGPDLSRGPIGPVNLMSPGENETRRERDRQRQTEKLHSVIRTILREIDEFAIMRRPSWDGVRALLLILPLTEGVCSALERKIMYQAALSQVFTLCSTQGIGYDGRPAELPPSPMKDDEERREVIRMRIYWYAFVHESIQMGLAGGNLTLVEDEDTAAITEAVKKQPIVAAPGHVHTTVKIALAPIHLALACRMIHRVLTGKEARKREPNFEQMQELWTTLDQSWEEFEACKHEDSAEPFRQHSEAVHFADGWKIYLFEAHNVIRRVLEGRLAHKEAALGAQDSRSRSVSPVTATNAQHSDLTRLRHLVEIARNQCDVKARQIVDIVQTHLGSEFFEWDANLVRDGTYYAAQILAREGGTDEEVAICLQALNEPRWAFSKSVERSHDLRKAWFESRHGAMSSPQENMMDASASGGPISQSESPSFTSSTFDTGATEQQQHMPGSASWPSTANVPSSARFSPSQQPERGLRSPVHAPQGSPYAMYHQGSPTMQQAQQQQQHLHHPPLPHVHSQQHQPPPPQGQLPQGMVFNPAGQVVIQPDGSQMFVPYASMP</sequence>
<evidence type="ECO:0000313" key="10">
    <source>
        <dbReference type="EMBL" id="RSH78327.1"/>
    </source>
</evidence>
<dbReference type="PROSITE" id="PS50048">
    <property type="entry name" value="ZN2_CY6_FUNGAL_2"/>
    <property type="match status" value="1"/>
</dbReference>
<evidence type="ECO:0000256" key="4">
    <source>
        <dbReference type="ARBA" id="ARBA00023015"/>
    </source>
</evidence>
<evidence type="ECO:0000256" key="2">
    <source>
        <dbReference type="ARBA" id="ARBA00022723"/>
    </source>
</evidence>
<keyword evidence="5" id="KW-0238">DNA-binding</keyword>
<dbReference type="OrthoDB" id="3263880at2759"/>
<evidence type="ECO:0000256" key="7">
    <source>
        <dbReference type="ARBA" id="ARBA00023242"/>
    </source>
</evidence>
<dbReference type="Gene3D" id="4.10.240.10">
    <property type="entry name" value="Zn(2)-C6 fungal-type DNA-binding domain"/>
    <property type="match status" value="1"/>
</dbReference>
<dbReference type="GO" id="GO:0008270">
    <property type="term" value="F:zinc ion binding"/>
    <property type="evidence" value="ECO:0007669"/>
    <property type="project" value="InterPro"/>
</dbReference>
<organism evidence="10 11">
    <name type="scientific">Apiotrichum porosum</name>
    <dbReference type="NCBI Taxonomy" id="105984"/>
    <lineage>
        <taxon>Eukaryota</taxon>
        <taxon>Fungi</taxon>
        <taxon>Dikarya</taxon>
        <taxon>Basidiomycota</taxon>
        <taxon>Agaricomycotina</taxon>
        <taxon>Tremellomycetes</taxon>
        <taxon>Trichosporonales</taxon>
        <taxon>Trichosporonaceae</taxon>
        <taxon>Apiotrichum</taxon>
    </lineage>
</organism>
<evidence type="ECO:0000259" key="9">
    <source>
        <dbReference type="PROSITE" id="PS50048"/>
    </source>
</evidence>
<comment type="subcellular location">
    <subcellularLocation>
        <location evidence="1">Nucleus</location>
    </subcellularLocation>
</comment>
<dbReference type="RefSeq" id="XP_028473474.1">
    <property type="nucleotide sequence ID" value="XM_028617796.1"/>
</dbReference>
<feature type="compositionally biased region" description="Polar residues" evidence="8">
    <location>
        <begin position="772"/>
        <end position="806"/>
    </location>
</feature>
<feature type="region of interest" description="Disordered" evidence="8">
    <location>
        <begin position="351"/>
        <end position="375"/>
    </location>
</feature>
<evidence type="ECO:0000256" key="1">
    <source>
        <dbReference type="ARBA" id="ARBA00004123"/>
    </source>
</evidence>
<dbReference type="CDD" id="cd00067">
    <property type="entry name" value="GAL4"/>
    <property type="match status" value="1"/>
</dbReference>
<feature type="region of interest" description="Disordered" evidence="8">
    <location>
        <begin position="739"/>
        <end position="861"/>
    </location>
</feature>
<dbReference type="PANTHER" id="PTHR31313:SF86">
    <property type="entry name" value="ZN(2)-C6 FUNGAL-TYPE DOMAIN-CONTAINING PROTEIN"/>
    <property type="match status" value="1"/>
</dbReference>
<keyword evidence="4" id="KW-0805">Transcription regulation</keyword>